<dbReference type="AlphaFoldDB" id="A0A7V9Z3W6"/>
<protein>
    <submittedName>
        <fullName evidence="3">SAM-dependent MidA family methyltransferase</fullName>
    </submittedName>
</protein>
<comment type="caution">
    <text evidence="3">The sequence shown here is derived from an EMBL/GenBank/DDBJ whole genome shotgun (WGS) entry which is preliminary data.</text>
</comment>
<dbReference type="EMBL" id="JACDUT010000001">
    <property type="protein sequence ID" value="MBA2873465.1"/>
    <property type="molecule type" value="Genomic_DNA"/>
</dbReference>
<keyword evidence="4" id="KW-1185">Reference proteome</keyword>
<dbReference type="GO" id="GO:0032259">
    <property type="term" value="P:methylation"/>
    <property type="evidence" value="ECO:0007669"/>
    <property type="project" value="UniProtKB-KW"/>
</dbReference>
<dbReference type="InterPro" id="IPR038375">
    <property type="entry name" value="NDUFAF7_sf"/>
</dbReference>
<proteinExistence type="predicted"/>
<dbReference type="GO" id="GO:0035243">
    <property type="term" value="F:protein-arginine omega-N symmetric methyltransferase activity"/>
    <property type="evidence" value="ECO:0007669"/>
    <property type="project" value="TreeGrafter"/>
</dbReference>
<evidence type="ECO:0000256" key="2">
    <source>
        <dbReference type="ARBA" id="ARBA00022679"/>
    </source>
</evidence>
<dbReference type="RefSeq" id="WP_181554396.1">
    <property type="nucleotide sequence ID" value="NZ_JACDUT010000001.1"/>
</dbReference>
<evidence type="ECO:0000313" key="4">
    <source>
        <dbReference type="Proteomes" id="UP000523087"/>
    </source>
</evidence>
<dbReference type="Pfam" id="PF02636">
    <property type="entry name" value="Methyltransf_28"/>
    <property type="match status" value="1"/>
</dbReference>
<gene>
    <name evidence="3" type="ORF">HNR31_000217</name>
</gene>
<dbReference type="PANTHER" id="PTHR12049:SF7">
    <property type="entry name" value="PROTEIN ARGININE METHYLTRANSFERASE NDUFAF7, MITOCHONDRIAL"/>
    <property type="match status" value="1"/>
</dbReference>
<dbReference type="InterPro" id="IPR029063">
    <property type="entry name" value="SAM-dependent_MTases_sf"/>
</dbReference>
<sequence>MGHDIYTAIRSMPQQRMSYADYMRFTLYDEKYGYYMRNRIKIGRFGDFITSSHLSNVFGKLFASLFIRLVETEEIRPCICELGGGDGKFARAVLEEWKETSLDTYETLTYVIIETSPYQRKKQMETLGGFSEKVVQYKDISEFQQYVSRFSGIVFSNEFFDAFPVHVITKENGKLYELFVALHHGQLIEEKQPLQNEDILCYLRERNISLVDGQRFEVPLAMKSFIMETASLFESCVMFTVDYGYSDEEWQLPARRHGSLRGYYQHQLVPNPLAYPGEMDITAHVQWNALRMYGERAGWEWVTTMRQDRFLLAAGILHYLVNHHDVNPFSERSRQNRAIRSLITDEGMSVAFQVMVQQKGIKINWENIWIEPNFL</sequence>
<dbReference type="Gene3D" id="3.40.50.12710">
    <property type="match status" value="1"/>
</dbReference>
<dbReference type="InterPro" id="IPR003788">
    <property type="entry name" value="NDUFAF7"/>
</dbReference>
<dbReference type="SUPFAM" id="SSF53335">
    <property type="entry name" value="S-adenosyl-L-methionine-dependent methyltransferases"/>
    <property type="match status" value="1"/>
</dbReference>
<dbReference type="PANTHER" id="PTHR12049">
    <property type="entry name" value="PROTEIN ARGININE METHYLTRANSFERASE NDUFAF7, MITOCHONDRIAL"/>
    <property type="match status" value="1"/>
</dbReference>
<accession>A0A7V9Z3W6</accession>
<name>A0A7V9Z3W6_9BACL</name>
<dbReference type="Proteomes" id="UP000523087">
    <property type="component" value="Unassembled WGS sequence"/>
</dbReference>
<organism evidence="3 4">
    <name type="scientific">Thermaerobacillus caldiproteolyticus</name>
    <dbReference type="NCBI Taxonomy" id="247480"/>
    <lineage>
        <taxon>Bacteria</taxon>
        <taxon>Bacillati</taxon>
        <taxon>Bacillota</taxon>
        <taxon>Bacilli</taxon>
        <taxon>Bacillales</taxon>
        <taxon>Anoxybacillaceae</taxon>
        <taxon>Thermaerobacillus</taxon>
    </lineage>
</organism>
<evidence type="ECO:0000313" key="3">
    <source>
        <dbReference type="EMBL" id="MBA2873465.1"/>
    </source>
</evidence>
<keyword evidence="2 3" id="KW-0808">Transferase</keyword>
<reference evidence="3 4" key="1">
    <citation type="submission" date="2020-07" db="EMBL/GenBank/DDBJ databases">
        <title>Genomic Encyclopedia of Type Strains, Phase IV (KMG-IV): sequencing the most valuable type-strain genomes for metagenomic binning, comparative biology and taxonomic classification.</title>
        <authorList>
            <person name="Goeker M."/>
        </authorList>
    </citation>
    <scope>NUCLEOTIDE SEQUENCE [LARGE SCALE GENOMIC DNA]</scope>
    <source>
        <strain evidence="3 4">DSM 15730</strain>
    </source>
</reference>
<keyword evidence="1 3" id="KW-0489">Methyltransferase</keyword>
<evidence type="ECO:0000256" key="1">
    <source>
        <dbReference type="ARBA" id="ARBA00022603"/>
    </source>
</evidence>